<dbReference type="PROSITE" id="PS51257">
    <property type="entry name" value="PROKAR_LIPOPROTEIN"/>
    <property type="match status" value="1"/>
</dbReference>
<proteinExistence type="predicted"/>
<evidence type="ECO:0000313" key="1">
    <source>
        <dbReference type="EMBL" id="MFC7357634.1"/>
    </source>
</evidence>
<dbReference type="Proteomes" id="UP001596415">
    <property type="component" value="Unassembled WGS sequence"/>
</dbReference>
<evidence type="ECO:0008006" key="3">
    <source>
        <dbReference type="Google" id="ProtNLM"/>
    </source>
</evidence>
<evidence type="ECO:0000313" key="2">
    <source>
        <dbReference type="Proteomes" id="UP001596415"/>
    </source>
</evidence>
<protein>
    <recommendedName>
        <fullName evidence="3">LVIVD repeat-containing protein</fullName>
    </recommendedName>
</protein>
<organism evidence="1 2">
    <name type="scientific">Jejudonia soesokkakensis</name>
    <dbReference type="NCBI Taxonomy" id="1323432"/>
    <lineage>
        <taxon>Bacteria</taxon>
        <taxon>Pseudomonadati</taxon>
        <taxon>Bacteroidota</taxon>
        <taxon>Flavobacteriia</taxon>
        <taxon>Flavobacteriales</taxon>
        <taxon>Flavobacteriaceae</taxon>
        <taxon>Jejudonia</taxon>
    </lineage>
</organism>
<gene>
    <name evidence="1" type="ORF">ACFQO1_08040</name>
</gene>
<reference evidence="2" key="1">
    <citation type="journal article" date="2019" name="Int. J. Syst. Evol. Microbiol.">
        <title>The Global Catalogue of Microorganisms (GCM) 10K type strain sequencing project: providing services to taxonomists for standard genome sequencing and annotation.</title>
        <authorList>
            <consortium name="The Broad Institute Genomics Platform"/>
            <consortium name="The Broad Institute Genome Sequencing Center for Infectious Disease"/>
            <person name="Wu L."/>
            <person name="Ma J."/>
        </authorList>
    </citation>
    <scope>NUCLEOTIDE SEQUENCE [LARGE SCALE GENOMIC DNA]</scope>
    <source>
        <strain evidence="2">CGMCC 1.16306</strain>
    </source>
</reference>
<accession>A0ABW2MW31</accession>
<sequence>MNIKLLFLCILSAGILQGCCFNGSCPDDVIEEPFQTAYEPIILDRAEFESSIVFETTKEIENAGKIYVFEDFLFITEKREGFHIYDNSDPSNPIALSFLKVPGATDIAIRNGVYYINQAVDLIAITLAIRENSPTVSKRIRNVFPEIISPDGYFATGISENEVVIGWQLINPTP</sequence>
<dbReference type="EMBL" id="JBHTBN010000003">
    <property type="protein sequence ID" value="MFC7357634.1"/>
    <property type="molecule type" value="Genomic_DNA"/>
</dbReference>
<name>A0ABW2MW31_9FLAO</name>
<comment type="caution">
    <text evidence="1">The sequence shown here is derived from an EMBL/GenBank/DDBJ whole genome shotgun (WGS) entry which is preliminary data.</text>
</comment>
<keyword evidence="2" id="KW-1185">Reference proteome</keyword>
<dbReference type="RefSeq" id="WP_380217478.1">
    <property type="nucleotide sequence ID" value="NZ_JBHTBN010000003.1"/>
</dbReference>